<keyword evidence="3 8" id="KW-0479">Metal-binding</keyword>
<dbReference type="InterPro" id="IPR005846">
    <property type="entry name" value="A-D-PHexomutase_a/b/a-III"/>
</dbReference>
<evidence type="ECO:0000256" key="8">
    <source>
        <dbReference type="HAMAP-Rule" id="MF_01554"/>
    </source>
</evidence>
<dbReference type="Gene3D" id="3.30.310.50">
    <property type="entry name" value="Alpha-D-phosphohexomutase, C-terminal domain"/>
    <property type="match status" value="1"/>
</dbReference>
<dbReference type="InterPro" id="IPR036900">
    <property type="entry name" value="A-D-PHexomutase_C_sf"/>
</dbReference>
<comment type="caution">
    <text evidence="15">The sequence shown here is derived from an EMBL/GenBank/DDBJ whole genome shotgun (WGS) entry which is preliminary data.</text>
</comment>
<dbReference type="NCBIfam" id="TIGR01455">
    <property type="entry name" value="glmM"/>
    <property type="match status" value="1"/>
</dbReference>
<comment type="similarity">
    <text evidence="1 8 9">Belongs to the phosphohexose mutase family.</text>
</comment>
<feature type="active site" description="Phosphoserine intermediate" evidence="8">
    <location>
        <position position="110"/>
    </location>
</feature>
<dbReference type="CDD" id="cd05802">
    <property type="entry name" value="GlmM"/>
    <property type="match status" value="1"/>
</dbReference>
<feature type="binding site" evidence="8">
    <location>
        <position position="256"/>
    </location>
    <ligand>
        <name>Mg(2+)</name>
        <dbReference type="ChEBI" id="CHEBI:18420"/>
    </ligand>
</feature>
<dbReference type="PROSITE" id="PS00710">
    <property type="entry name" value="PGM_PMM"/>
    <property type="match status" value="1"/>
</dbReference>
<keyword evidence="5 8" id="KW-0413">Isomerase</keyword>
<dbReference type="InterPro" id="IPR016066">
    <property type="entry name" value="A-D-PHexomutase_CS"/>
</dbReference>
<evidence type="ECO:0000256" key="6">
    <source>
        <dbReference type="ARBA" id="ARBA00066330"/>
    </source>
</evidence>
<evidence type="ECO:0000256" key="3">
    <source>
        <dbReference type="ARBA" id="ARBA00022723"/>
    </source>
</evidence>
<dbReference type="FunFam" id="3.40.120.10:FF:000001">
    <property type="entry name" value="Phosphoglucosamine mutase"/>
    <property type="match status" value="1"/>
</dbReference>
<feature type="domain" description="Alpha-D-phosphohexomutase alpha/beta/alpha" evidence="12">
    <location>
        <begin position="14"/>
        <end position="143"/>
    </location>
</feature>
<dbReference type="GO" id="GO:0009252">
    <property type="term" value="P:peptidoglycan biosynthetic process"/>
    <property type="evidence" value="ECO:0007669"/>
    <property type="project" value="TreeGrafter"/>
</dbReference>
<dbReference type="Pfam" id="PF02880">
    <property type="entry name" value="PGM_PMM_III"/>
    <property type="match status" value="1"/>
</dbReference>
<dbReference type="HAMAP" id="MF_01554_B">
    <property type="entry name" value="GlmM_B"/>
    <property type="match status" value="1"/>
</dbReference>
<evidence type="ECO:0000256" key="10">
    <source>
        <dbReference type="RuleBase" id="RU004327"/>
    </source>
</evidence>
<evidence type="ECO:0000259" key="13">
    <source>
        <dbReference type="Pfam" id="PF02879"/>
    </source>
</evidence>
<dbReference type="FunFam" id="3.40.120.10:FF:000002">
    <property type="entry name" value="Phosphoglucosamine mutase"/>
    <property type="match status" value="1"/>
</dbReference>
<comment type="function">
    <text evidence="8 10">Catalyzes the conversion of glucosamine-6-phosphate to glucosamine-1-phosphate.</text>
</comment>
<dbReference type="InterPro" id="IPR005844">
    <property type="entry name" value="A-D-PHexomutase_a/b/a-I"/>
</dbReference>
<dbReference type="Pfam" id="PF00408">
    <property type="entry name" value="PGM_PMM_IV"/>
    <property type="match status" value="1"/>
</dbReference>
<sequence length="462" mass="49560">MHEFRYHCGVAKQRKLFGTDGIRGRANVHPMTPDVAMRFGMAVAAHFGREGKVVVGKDTRRSGYMLETALASGLCALGVDVMLTGPLPTPGVAYLAKSMRADAGVVISASHNPFEDNGFKLFANDGFKLPDAVESHIESLMERGAVDDRLAHGENIGKAFRLEDAGGRYITHVKHVLPQEFGLDGLRVVVDCAHGAAYKIAPKIFEELGADVVRIGVEPDGTNINAGFGAMHPEQLSHAVRSYRADFGVALDGDADRAVVCDNRGQIVDGDALLAIIGRDLAARGQLTGDAVVATVMSNIGLERSLAQVGVKLVRTPVGDRYVVEAMRERGCNLGGEQSGHLICLEHATTGDGLVAALKVLTVMVREQKTLAELAAVMTRYPQVSRSYPVVRKIPLAQLERANRAIAAVEQRLGDEGRVVVRYSGTESKLRVMVEGTDERALTQAVEEIAEVAIAEISAHVN</sequence>
<evidence type="ECO:0000256" key="7">
    <source>
        <dbReference type="ARBA" id="ARBA00068193"/>
    </source>
</evidence>
<feature type="binding site" evidence="8">
    <location>
        <position position="254"/>
    </location>
    <ligand>
        <name>Mg(2+)</name>
        <dbReference type="ChEBI" id="CHEBI:18420"/>
    </ligand>
</feature>
<dbReference type="InterPro" id="IPR016055">
    <property type="entry name" value="A-D-PHexomutase_a/b/a-I/II/III"/>
</dbReference>
<dbReference type="PRINTS" id="PR00509">
    <property type="entry name" value="PGMPMM"/>
</dbReference>
<evidence type="ECO:0000259" key="12">
    <source>
        <dbReference type="Pfam" id="PF02878"/>
    </source>
</evidence>
<keyword evidence="4 8" id="KW-0460">Magnesium</keyword>
<dbReference type="AlphaFoldDB" id="A0A0C2D4N0"/>
<feature type="domain" description="Alpha-D-phosphohexomutase alpha/beta/alpha" evidence="14">
    <location>
        <begin position="269"/>
        <end position="381"/>
    </location>
</feature>
<dbReference type="GO" id="GO:0005975">
    <property type="term" value="P:carbohydrate metabolic process"/>
    <property type="evidence" value="ECO:0007669"/>
    <property type="project" value="InterPro"/>
</dbReference>
<dbReference type="EMBL" id="JMCC02000014">
    <property type="protein sequence ID" value="KIG18146.1"/>
    <property type="molecule type" value="Genomic_DNA"/>
</dbReference>
<evidence type="ECO:0000256" key="4">
    <source>
        <dbReference type="ARBA" id="ARBA00022842"/>
    </source>
</evidence>
<dbReference type="Proteomes" id="UP000031599">
    <property type="component" value="Unassembled WGS sequence"/>
</dbReference>
<dbReference type="InterPro" id="IPR006352">
    <property type="entry name" value="GlmM_bact"/>
</dbReference>
<dbReference type="GO" id="GO:0004615">
    <property type="term" value="F:phosphomannomutase activity"/>
    <property type="evidence" value="ECO:0007669"/>
    <property type="project" value="TreeGrafter"/>
</dbReference>
<protein>
    <recommendedName>
        <fullName evidence="7 8">Phosphoglucosamine mutase</fullName>
        <ecNumber evidence="6 8">5.4.2.10</ecNumber>
    </recommendedName>
</protein>
<proteinExistence type="inferred from homology"/>
<dbReference type="Gene3D" id="3.40.120.10">
    <property type="entry name" value="Alpha-D-Glucose-1,6-Bisphosphate, subunit A, domain 3"/>
    <property type="match status" value="3"/>
</dbReference>
<dbReference type="GO" id="GO:0006048">
    <property type="term" value="P:UDP-N-acetylglucosamine biosynthetic process"/>
    <property type="evidence" value="ECO:0007669"/>
    <property type="project" value="TreeGrafter"/>
</dbReference>
<evidence type="ECO:0000313" key="15">
    <source>
        <dbReference type="EMBL" id="KIG18146.1"/>
    </source>
</evidence>
<evidence type="ECO:0000259" key="14">
    <source>
        <dbReference type="Pfam" id="PF02880"/>
    </source>
</evidence>
<dbReference type="SUPFAM" id="SSF55957">
    <property type="entry name" value="Phosphoglucomutase, C-terminal domain"/>
    <property type="match status" value="1"/>
</dbReference>
<evidence type="ECO:0000259" key="11">
    <source>
        <dbReference type="Pfam" id="PF00408"/>
    </source>
</evidence>
<feature type="binding site" evidence="8">
    <location>
        <position position="252"/>
    </location>
    <ligand>
        <name>Mg(2+)</name>
        <dbReference type="ChEBI" id="CHEBI:18420"/>
    </ligand>
</feature>
<dbReference type="InterPro" id="IPR050060">
    <property type="entry name" value="Phosphoglucosamine_mutase"/>
</dbReference>
<dbReference type="InterPro" id="IPR005845">
    <property type="entry name" value="A-D-PHexomutase_a/b/a-II"/>
</dbReference>
<evidence type="ECO:0000313" key="16">
    <source>
        <dbReference type="Proteomes" id="UP000031599"/>
    </source>
</evidence>
<comment type="PTM">
    <text evidence="8">Activated by phosphorylation.</text>
</comment>
<dbReference type="Pfam" id="PF02878">
    <property type="entry name" value="PGM_PMM_I"/>
    <property type="match status" value="1"/>
</dbReference>
<dbReference type="NCBIfam" id="NF008139">
    <property type="entry name" value="PRK10887.1"/>
    <property type="match status" value="1"/>
</dbReference>
<feature type="modified residue" description="Phosphoserine" evidence="8">
    <location>
        <position position="110"/>
    </location>
</feature>
<evidence type="ECO:0000256" key="9">
    <source>
        <dbReference type="RuleBase" id="RU004326"/>
    </source>
</evidence>
<dbReference type="SUPFAM" id="SSF53738">
    <property type="entry name" value="Phosphoglucomutase, first 3 domains"/>
    <property type="match status" value="3"/>
</dbReference>
<dbReference type="InterPro" id="IPR005843">
    <property type="entry name" value="A-D-PHexomutase_C"/>
</dbReference>
<accession>A0A0C2D4N0</accession>
<dbReference type="InterPro" id="IPR005841">
    <property type="entry name" value="Alpha-D-phosphohexomutase_SF"/>
</dbReference>
<name>A0A0C2D4N0_9BACT</name>
<organism evidence="15 16">
    <name type="scientific">Enhygromyxa salina</name>
    <dbReference type="NCBI Taxonomy" id="215803"/>
    <lineage>
        <taxon>Bacteria</taxon>
        <taxon>Pseudomonadati</taxon>
        <taxon>Myxococcota</taxon>
        <taxon>Polyangia</taxon>
        <taxon>Nannocystales</taxon>
        <taxon>Nannocystaceae</taxon>
        <taxon>Enhygromyxa</taxon>
    </lineage>
</organism>
<dbReference type="PANTHER" id="PTHR42946:SF1">
    <property type="entry name" value="PHOSPHOGLUCOMUTASE (ALPHA-D-GLUCOSE-1,6-BISPHOSPHATE-DEPENDENT)"/>
    <property type="match status" value="1"/>
</dbReference>
<dbReference type="Pfam" id="PF02879">
    <property type="entry name" value="PGM_PMM_II"/>
    <property type="match status" value="1"/>
</dbReference>
<comment type="cofactor">
    <cofactor evidence="8">
        <name>Mg(2+)</name>
        <dbReference type="ChEBI" id="CHEBI:18420"/>
    </cofactor>
    <text evidence="8">Binds 1 Mg(2+) ion per subunit.</text>
</comment>
<dbReference type="GO" id="GO:0000287">
    <property type="term" value="F:magnesium ion binding"/>
    <property type="evidence" value="ECO:0007669"/>
    <property type="project" value="UniProtKB-UniRule"/>
</dbReference>
<gene>
    <name evidence="8" type="primary">glmM</name>
    <name evidence="15" type="ORF">DB30_01650</name>
</gene>
<feature type="domain" description="Alpha-D-phosphohexomutase alpha/beta/alpha" evidence="13">
    <location>
        <begin position="168"/>
        <end position="265"/>
    </location>
</feature>
<dbReference type="GO" id="GO:0008966">
    <property type="term" value="F:phosphoglucosamine mutase activity"/>
    <property type="evidence" value="ECO:0007669"/>
    <property type="project" value="UniProtKB-UniRule"/>
</dbReference>
<reference evidence="15 16" key="1">
    <citation type="submission" date="2014-12" db="EMBL/GenBank/DDBJ databases">
        <title>Genome assembly of Enhygromyxa salina DSM 15201.</title>
        <authorList>
            <person name="Sharma G."/>
            <person name="Subramanian S."/>
        </authorList>
    </citation>
    <scope>NUCLEOTIDE SEQUENCE [LARGE SCALE GENOMIC DNA]</scope>
    <source>
        <strain evidence="15 16">DSM 15201</strain>
    </source>
</reference>
<dbReference type="EC" id="5.4.2.10" evidence="6 8"/>
<dbReference type="GO" id="GO:0005829">
    <property type="term" value="C:cytosol"/>
    <property type="evidence" value="ECO:0007669"/>
    <property type="project" value="TreeGrafter"/>
</dbReference>
<evidence type="ECO:0000256" key="2">
    <source>
        <dbReference type="ARBA" id="ARBA00022553"/>
    </source>
</evidence>
<evidence type="ECO:0000256" key="1">
    <source>
        <dbReference type="ARBA" id="ARBA00010231"/>
    </source>
</evidence>
<evidence type="ECO:0000256" key="5">
    <source>
        <dbReference type="ARBA" id="ARBA00023235"/>
    </source>
</evidence>
<feature type="binding site" description="via phosphate group" evidence="8">
    <location>
        <position position="110"/>
    </location>
    <ligand>
        <name>Mg(2+)</name>
        <dbReference type="ChEBI" id="CHEBI:18420"/>
    </ligand>
</feature>
<feature type="domain" description="Alpha-D-phosphohexomutase C-terminal" evidence="11">
    <location>
        <begin position="392"/>
        <end position="451"/>
    </location>
</feature>
<keyword evidence="2 8" id="KW-0597">Phosphoprotein</keyword>
<dbReference type="PANTHER" id="PTHR42946">
    <property type="entry name" value="PHOSPHOHEXOSE MUTASE"/>
    <property type="match status" value="1"/>
</dbReference>
<comment type="catalytic activity">
    <reaction evidence="8 10">
        <text>alpha-D-glucosamine 1-phosphate = D-glucosamine 6-phosphate</text>
        <dbReference type="Rhea" id="RHEA:23424"/>
        <dbReference type="ChEBI" id="CHEBI:58516"/>
        <dbReference type="ChEBI" id="CHEBI:58725"/>
        <dbReference type="EC" id="5.4.2.10"/>
    </reaction>
</comment>